<evidence type="ECO:0000256" key="2">
    <source>
        <dbReference type="ARBA" id="ARBA00022525"/>
    </source>
</evidence>
<dbReference type="OrthoDB" id="2507140at2759"/>
<reference evidence="7" key="1">
    <citation type="submission" date="2021-06" db="EMBL/GenBank/DDBJ databases">
        <authorList>
            <person name="Kallberg Y."/>
            <person name="Tangrot J."/>
            <person name="Rosling A."/>
        </authorList>
    </citation>
    <scope>NUCLEOTIDE SEQUENCE</scope>
    <source>
        <strain evidence="7">FL130A</strain>
    </source>
</reference>
<feature type="domain" description="CFEM" evidence="6">
    <location>
        <begin position="1"/>
        <end position="114"/>
    </location>
</feature>
<dbReference type="GO" id="GO:0005576">
    <property type="term" value="C:extracellular region"/>
    <property type="evidence" value="ECO:0007669"/>
    <property type="project" value="UniProtKB-SubCell"/>
</dbReference>
<evidence type="ECO:0000256" key="5">
    <source>
        <dbReference type="SAM" id="SignalP"/>
    </source>
</evidence>
<evidence type="ECO:0000256" key="4">
    <source>
        <dbReference type="ARBA" id="ARBA00023157"/>
    </source>
</evidence>
<evidence type="ECO:0000259" key="6">
    <source>
        <dbReference type="PROSITE" id="PS52012"/>
    </source>
</evidence>
<accession>A0A9N9C632</accession>
<comment type="caution">
    <text evidence="7">The sequence shown here is derived from an EMBL/GenBank/DDBJ whole genome shotgun (WGS) entry which is preliminary data.</text>
</comment>
<gene>
    <name evidence="7" type="ORF">ALEPTO_LOCUS7586</name>
</gene>
<feature type="chain" id="PRO_5040347896" evidence="5">
    <location>
        <begin position="23"/>
        <end position="163"/>
    </location>
</feature>
<dbReference type="PROSITE" id="PS52012">
    <property type="entry name" value="CFEM"/>
    <property type="match status" value="1"/>
</dbReference>
<dbReference type="EMBL" id="CAJVPS010003417">
    <property type="protein sequence ID" value="CAG8588433.1"/>
    <property type="molecule type" value="Genomic_DNA"/>
</dbReference>
<proteinExistence type="predicted"/>
<name>A0A9N9C632_9GLOM</name>
<evidence type="ECO:0000256" key="3">
    <source>
        <dbReference type="ARBA" id="ARBA00022729"/>
    </source>
</evidence>
<evidence type="ECO:0000313" key="8">
    <source>
        <dbReference type="Proteomes" id="UP000789508"/>
    </source>
</evidence>
<keyword evidence="3 5" id="KW-0732">Signal</keyword>
<keyword evidence="8" id="KW-1185">Reference proteome</keyword>
<keyword evidence="4" id="KW-1015">Disulfide bond</keyword>
<feature type="signal peptide" evidence="5">
    <location>
        <begin position="1"/>
        <end position="22"/>
    </location>
</feature>
<dbReference type="Proteomes" id="UP000789508">
    <property type="component" value="Unassembled WGS sequence"/>
</dbReference>
<evidence type="ECO:0000313" key="7">
    <source>
        <dbReference type="EMBL" id="CAG8588433.1"/>
    </source>
</evidence>
<protein>
    <submittedName>
        <fullName evidence="7">12797_t:CDS:1</fullName>
    </submittedName>
</protein>
<organism evidence="7 8">
    <name type="scientific">Ambispora leptoticha</name>
    <dbReference type="NCBI Taxonomy" id="144679"/>
    <lineage>
        <taxon>Eukaryota</taxon>
        <taxon>Fungi</taxon>
        <taxon>Fungi incertae sedis</taxon>
        <taxon>Mucoromycota</taxon>
        <taxon>Glomeromycotina</taxon>
        <taxon>Glomeromycetes</taxon>
        <taxon>Archaeosporales</taxon>
        <taxon>Ambisporaceae</taxon>
        <taxon>Ambispora</taxon>
    </lineage>
</organism>
<sequence>MKYIFAAFVVLLAIAYVPYSEAACAAQANLDSCVSTEKAAVSTCSAADYGCLCEKYQALLTCYAQCPSDPTSQSTANGVQGSLDSYCNAASATSSHTSTTTTSSSTGTTSATSAAATTTKASSTGSSESATPSSTKNVATNLDSNHLWGAFCFVTTFISLLLF</sequence>
<dbReference type="InterPro" id="IPR008427">
    <property type="entry name" value="Extracellular_membr_CFEM_dom"/>
</dbReference>
<dbReference type="AlphaFoldDB" id="A0A9N9C632"/>
<evidence type="ECO:0000256" key="1">
    <source>
        <dbReference type="ARBA" id="ARBA00004613"/>
    </source>
</evidence>
<keyword evidence="2" id="KW-0964">Secreted</keyword>
<comment type="subcellular location">
    <subcellularLocation>
        <location evidence="1">Secreted</location>
    </subcellularLocation>
</comment>